<name>A0A2X0SN37_9PROT</name>
<gene>
    <name evidence="1" type="ORF">NITFAB_1915</name>
</gene>
<sequence>MPARVAGSTPLTGDEHSSPACARSGHYVLTLNGVDEIPVASRKIVTEWIKQAIGAHPQPDWYQVRYCGLVDNTTQLLHAVCTGQACSRSNERYGYQECSLLEILEIAGKPGDLEQNCYFRPNLNQDSALICHLGNLKYWIAACSALP</sequence>
<protein>
    <submittedName>
        <fullName evidence="1">Uncharacterized protein</fullName>
    </submittedName>
</protein>
<proteinExistence type="predicted"/>
<dbReference type="AlphaFoldDB" id="A0A2X0SN37"/>
<organism evidence="1">
    <name type="scientific">Candidatus Nitrotoga fabula</name>
    <dbReference type="NCBI Taxonomy" id="2182327"/>
    <lineage>
        <taxon>Bacteria</taxon>
        <taxon>Pseudomonadati</taxon>
        <taxon>Pseudomonadota</taxon>
        <taxon>Betaproteobacteria</taxon>
        <taxon>Nitrosomonadales</taxon>
        <taxon>Gallionellaceae</taxon>
        <taxon>Candidatus Nitrotoga</taxon>
    </lineage>
</organism>
<dbReference type="EMBL" id="LS423452">
    <property type="protein sequence ID" value="SPS06325.1"/>
    <property type="molecule type" value="Genomic_DNA"/>
</dbReference>
<evidence type="ECO:0000313" key="1">
    <source>
        <dbReference type="EMBL" id="SPS06325.1"/>
    </source>
</evidence>
<accession>A0A2X0SN37</accession>
<reference evidence="1" key="1">
    <citation type="submission" date="2018-05" db="EMBL/GenBank/DDBJ databases">
        <authorList>
            <person name="Lanie J.A."/>
            <person name="Ng W.-L."/>
            <person name="Kazmierczak K.M."/>
            <person name="Andrzejewski T.M."/>
            <person name="Davidsen T.M."/>
            <person name="Wayne K.J."/>
            <person name="Tettelin H."/>
            <person name="Glass J.I."/>
            <person name="Rusch D."/>
            <person name="Podicherti R."/>
            <person name="Tsui H.-C.T."/>
            <person name="Winkler M.E."/>
        </authorList>
    </citation>
    <scope>NUCLEOTIDE SEQUENCE</scope>
    <source>
        <strain evidence="1">KNB</strain>
    </source>
</reference>